<dbReference type="Proteomes" id="UP000023541">
    <property type="component" value="Unassembled WGS sequence"/>
</dbReference>
<sequence>MKRTFFITLPFCLLFVLSQNEITNHDNIITNNDTLFYTSLNRVAKTNQSFSEKEMIEKTLNNYIQGSSYNELEKLESAFADDASLYLTVKGTFKRLTPTDYLNFFKNKKKGVYNGRTGNILSIEVYGDIATAKVEIFIPQRKTKLMDLFLLKKLKGDWKIITKTATKL</sequence>
<gene>
    <name evidence="1" type="ORF">ATO12_02295</name>
</gene>
<evidence type="ECO:0000313" key="1">
    <source>
        <dbReference type="EMBL" id="EZH75639.1"/>
    </source>
</evidence>
<keyword evidence="2" id="KW-1185">Reference proteome</keyword>
<dbReference type="InterPro" id="IPR032710">
    <property type="entry name" value="NTF2-like_dom_sf"/>
</dbReference>
<dbReference type="InterPro" id="IPR039437">
    <property type="entry name" value="FrzH/put_lumazine-bd"/>
</dbReference>
<proteinExistence type="predicted"/>
<evidence type="ECO:0000313" key="2">
    <source>
        <dbReference type="Proteomes" id="UP000023541"/>
    </source>
</evidence>
<reference evidence="1 2" key="1">
    <citation type="submission" date="2014-04" db="EMBL/GenBank/DDBJ databases">
        <title>Aquimarina sp. 22II-S11-z7 Genome Sequencing.</title>
        <authorList>
            <person name="Lai Q."/>
        </authorList>
    </citation>
    <scope>NUCLEOTIDE SEQUENCE [LARGE SCALE GENOMIC DNA]</scope>
    <source>
        <strain evidence="1 2">22II-S11-z7</strain>
    </source>
</reference>
<dbReference type="SUPFAM" id="SSF54427">
    <property type="entry name" value="NTF2-like"/>
    <property type="match status" value="1"/>
</dbReference>
<dbReference type="OrthoDB" id="9792284at2"/>
<dbReference type="STRING" id="1317122.ATO12_02295"/>
<dbReference type="Gene3D" id="3.10.450.50">
    <property type="match status" value="1"/>
</dbReference>
<dbReference type="RefSeq" id="WP_051575543.1">
    <property type="nucleotide sequence ID" value="NZ_AQRA01000001.1"/>
</dbReference>
<evidence type="ECO:0008006" key="3">
    <source>
        <dbReference type="Google" id="ProtNLM"/>
    </source>
</evidence>
<dbReference type="eggNOG" id="COG0693">
    <property type="taxonomic scope" value="Bacteria"/>
</dbReference>
<protein>
    <recommendedName>
        <fullName evidence="3">DUF4440 domain-containing protein</fullName>
    </recommendedName>
</protein>
<name>A0A023C0B4_9FLAO</name>
<organism evidence="1 2">
    <name type="scientific">Aquimarina atlantica</name>
    <dbReference type="NCBI Taxonomy" id="1317122"/>
    <lineage>
        <taxon>Bacteria</taxon>
        <taxon>Pseudomonadati</taxon>
        <taxon>Bacteroidota</taxon>
        <taxon>Flavobacteriia</taxon>
        <taxon>Flavobacteriales</taxon>
        <taxon>Flavobacteriaceae</taxon>
        <taxon>Aquimarina</taxon>
    </lineage>
</organism>
<dbReference type="AlphaFoldDB" id="A0A023C0B4"/>
<accession>A0A023C0B4</accession>
<dbReference type="EMBL" id="AQRA01000001">
    <property type="protein sequence ID" value="EZH75639.1"/>
    <property type="molecule type" value="Genomic_DNA"/>
</dbReference>
<dbReference type="Pfam" id="PF12893">
    <property type="entry name" value="Lumazine_bd_2"/>
    <property type="match status" value="1"/>
</dbReference>
<comment type="caution">
    <text evidence="1">The sequence shown here is derived from an EMBL/GenBank/DDBJ whole genome shotgun (WGS) entry which is preliminary data.</text>
</comment>